<evidence type="ECO:0000313" key="10">
    <source>
        <dbReference type="Proteomes" id="UP000324800"/>
    </source>
</evidence>
<feature type="transmembrane region" description="Helical" evidence="7">
    <location>
        <begin position="706"/>
        <end position="728"/>
    </location>
</feature>
<dbReference type="Pfam" id="PF04515">
    <property type="entry name" value="Choline_transpo"/>
    <property type="match status" value="1"/>
</dbReference>
<organism evidence="9 10">
    <name type="scientific">Streblomastix strix</name>
    <dbReference type="NCBI Taxonomy" id="222440"/>
    <lineage>
        <taxon>Eukaryota</taxon>
        <taxon>Metamonada</taxon>
        <taxon>Preaxostyla</taxon>
        <taxon>Oxymonadida</taxon>
        <taxon>Streblomastigidae</taxon>
        <taxon>Streblomastix</taxon>
    </lineage>
</organism>
<dbReference type="PANTHER" id="PTHR12385:SF14">
    <property type="entry name" value="CHOLINE TRANSPORTER-LIKE 2"/>
    <property type="match status" value="1"/>
</dbReference>
<comment type="caution">
    <text evidence="9">The sequence shown here is derived from an EMBL/GenBank/DDBJ whole genome shotgun (WGS) entry which is preliminary data.</text>
</comment>
<protein>
    <recommendedName>
        <fullName evidence="7">Choline transporter-like protein</fullName>
    </recommendedName>
</protein>
<sequence length="749" mass="82415">MFFSQAVLGKDIGEPLTDVKFKDGYRKLDFEGRQGMHDIYCLVAFLVTVGIGLVLLIVVCAVGKPGDMMSVNTNANSIQATTESCNPSSLQIEAQSGELIPKIQINANSTDDSDDPYDYTSKVVSGYVNSIVGDFVSHLWMVFVLVLIGFALGFAYILLLKYFVKPLVWCSIISGIAFLFLITLVFIIVGIILAVRDAMGLMILGIALIVIGVIFGIVALIVTAVVYFSRDKIKLGIQLLKEACNAMRAMPLLPLVTGALNVVEIICMGFFLLYIIFGMGFKNATAGDILIFIGSVIYVWIIFFSIGVHQCIIAGAAASWYFTHKEDGDTLEGWPIWESIKRVFKHHLGSVAFGSGIITLINTLKRLASMADDNSNGVLALLAAIAKCILAILEKIIARITEMAYIIIQIKGDDFWTASKQAIYLMLRSFFQMIVLDTVMTIINCMGMAFVILFVVILSILIVRPDFFMIIDSSSSYIPSYAWWLIILLVIILTIVVMDVLLDAFAFTTKSIFACYFIDKEMYSAHGQDTISSTSVDAGSGDNPKNPKLNPDGTATVSTTNVSGDGSEFSTKYKLYTPFASTDLKEHMKISKQLGAQQTIDYGKKHEGYSVPVQYTDEDFYFPCENAEPSQYYLNLQQQAAQQQATAQQQQQQQVTVIWAAIQPAVSKSIVITVIIQQSITVWYSSSSTAITIQSASVTGESVQYAAVPVIITAAIILITTILIRIWIIGLSTARSTRVLITKKWELMK</sequence>
<accession>A0A5J4WEV3</accession>
<keyword evidence="5 7" id="KW-0472">Membrane</keyword>
<gene>
    <name evidence="9" type="ORF">EZS28_011198</name>
</gene>
<evidence type="ECO:0000256" key="1">
    <source>
        <dbReference type="ARBA" id="ARBA00004141"/>
    </source>
</evidence>
<dbReference type="AlphaFoldDB" id="A0A5J4WEV3"/>
<evidence type="ECO:0000256" key="3">
    <source>
        <dbReference type="ARBA" id="ARBA00022692"/>
    </source>
</evidence>
<evidence type="ECO:0000256" key="7">
    <source>
        <dbReference type="RuleBase" id="RU368066"/>
    </source>
</evidence>
<comment type="similarity">
    <text evidence="2 7">Belongs to the CTL (choline transporter-like) family.</text>
</comment>
<feature type="transmembrane region" description="Helical" evidence="7">
    <location>
        <begin position="249"/>
        <end position="277"/>
    </location>
</feature>
<feature type="transmembrane region" description="Helical" evidence="7">
    <location>
        <begin position="201"/>
        <end position="228"/>
    </location>
</feature>
<feature type="transmembrane region" description="Helical" evidence="7">
    <location>
        <begin position="289"/>
        <end position="322"/>
    </location>
</feature>
<keyword evidence="6" id="KW-0325">Glycoprotein</keyword>
<comment type="subcellular location">
    <subcellularLocation>
        <location evidence="7">Cell membrane</location>
        <topology evidence="7">Multi-pass membrane protein</topology>
    </subcellularLocation>
    <subcellularLocation>
        <location evidence="1">Membrane</location>
        <topology evidence="1">Multi-pass membrane protein</topology>
    </subcellularLocation>
</comment>
<evidence type="ECO:0000256" key="2">
    <source>
        <dbReference type="ARBA" id="ARBA00007168"/>
    </source>
</evidence>
<comment type="function">
    <text evidence="7">Choline transporter.</text>
</comment>
<evidence type="ECO:0000256" key="4">
    <source>
        <dbReference type="ARBA" id="ARBA00022989"/>
    </source>
</evidence>
<evidence type="ECO:0000256" key="8">
    <source>
        <dbReference type="SAM" id="MobiDB-lite"/>
    </source>
</evidence>
<name>A0A5J4WEV3_9EUKA</name>
<dbReference type="PANTHER" id="PTHR12385">
    <property type="entry name" value="CHOLINE TRANSPORTER-LIKE (SLC FAMILY 44)"/>
    <property type="match status" value="1"/>
</dbReference>
<dbReference type="Proteomes" id="UP000324800">
    <property type="component" value="Unassembled WGS sequence"/>
</dbReference>
<dbReference type="GO" id="GO:0022857">
    <property type="term" value="F:transmembrane transporter activity"/>
    <property type="evidence" value="ECO:0007669"/>
    <property type="project" value="UniProtKB-UniRule"/>
</dbReference>
<feature type="transmembrane region" description="Helical" evidence="7">
    <location>
        <begin position="376"/>
        <end position="393"/>
    </location>
</feature>
<dbReference type="GO" id="GO:0005886">
    <property type="term" value="C:plasma membrane"/>
    <property type="evidence" value="ECO:0007669"/>
    <property type="project" value="UniProtKB-SubCell"/>
</dbReference>
<feature type="transmembrane region" description="Helical" evidence="7">
    <location>
        <begin position="139"/>
        <end position="160"/>
    </location>
</feature>
<keyword evidence="3 7" id="KW-0812">Transmembrane</keyword>
<feature type="transmembrane region" description="Helical" evidence="7">
    <location>
        <begin position="167"/>
        <end position="195"/>
    </location>
</feature>
<feature type="transmembrane region" description="Helical" evidence="7">
    <location>
        <begin position="343"/>
        <end position="364"/>
    </location>
</feature>
<evidence type="ECO:0000256" key="6">
    <source>
        <dbReference type="ARBA" id="ARBA00023180"/>
    </source>
</evidence>
<evidence type="ECO:0000256" key="5">
    <source>
        <dbReference type="ARBA" id="ARBA00023136"/>
    </source>
</evidence>
<feature type="transmembrane region" description="Helical" evidence="7">
    <location>
        <begin position="434"/>
        <end position="461"/>
    </location>
</feature>
<feature type="region of interest" description="Disordered" evidence="8">
    <location>
        <begin position="534"/>
        <end position="561"/>
    </location>
</feature>
<reference evidence="9 10" key="1">
    <citation type="submission" date="2019-03" db="EMBL/GenBank/DDBJ databases">
        <title>Single cell metagenomics reveals metabolic interactions within the superorganism composed of flagellate Streblomastix strix and complex community of Bacteroidetes bacteria on its surface.</title>
        <authorList>
            <person name="Treitli S.C."/>
            <person name="Kolisko M."/>
            <person name="Husnik F."/>
            <person name="Keeling P."/>
            <person name="Hampl V."/>
        </authorList>
    </citation>
    <scope>NUCLEOTIDE SEQUENCE [LARGE SCALE GENOMIC DNA]</scope>
    <source>
        <strain evidence="9">ST1C</strain>
    </source>
</reference>
<proteinExistence type="inferred from homology"/>
<feature type="transmembrane region" description="Helical" evidence="7">
    <location>
        <begin position="39"/>
        <end position="64"/>
    </location>
</feature>
<dbReference type="EMBL" id="SNRW01002284">
    <property type="protein sequence ID" value="KAA6393276.1"/>
    <property type="molecule type" value="Genomic_DNA"/>
</dbReference>
<feature type="transmembrane region" description="Helical" evidence="7">
    <location>
        <begin position="481"/>
        <end position="502"/>
    </location>
</feature>
<keyword evidence="4 7" id="KW-1133">Transmembrane helix</keyword>
<dbReference type="InterPro" id="IPR007603">
    <property type="entry name" value="Choline_transptr-like"/>
</dbReference>
<dbReference type="OrthoDB" id="420519at2759"/>
<evidence type="ECO:0000313" key="9">
    <source>
        <dbReference type="EMBL" id="KAA6393276.1"/>
    </source>
</evidence>